<feature type="transmembrane region" description="Helical" evidence="8">
    <location>
        <begin position="94"/>
        <end position="119"/>
    </location>
</feature>
<feature type="transmembrane region" description="Helical" evidence="8">
    <location>
        <begin position="184"/>
        <end position="206"/>
    </location>
</feature>
<feature type="transmembrane region" description="Helical" evidence="8">
    <location>
        <begin position="474"/>
        <end position="491"/>
    </location>
</feature>
<name>A0ABU9T889_9HYPH</name>
<evidence type="ECO:0000256" key="5">
    <source>
        <dbReference type="ARBA" id="ARBA00022989"/>
    </source>
</evidence>
<dbReference type="EMBL" id="JBBMQO010000006">
    <property type="protein sequence ID" value="MEM5502335.1"/>
    <property type="molecule type" value="Genomic_DNA"/>
</dbReference>
<feature type="transmembrane region" description="Helical" evidence="8">
    <location>
        <begin position="260"/>
        <end position="283"/>
    </location>
</feature>
<keyword evidence="5 8" id="KW-1133">Transmembrane helix</keyword>
<evidence type="ECO:0000259" key="9">
    <source>
        <dbReference type="Pfam" id="PF00361"/>
    </source>
</evidence>
<organism evidence="10 11">
    <name type="scientific">Ahrensia kielensis</name>
    <dbReference type="NCBI Taxonomy" id="76980"/>
    <lineage>
        <taxon>Bacteria</taxon>
        <taxon>Pseudomonadati</taxon>
        <taxon>Pseudomonadota</taxon>
        <taxon>Alphaproteobacteria</taxon>
        <taxon>Hyphomicrobiales</taxon>
        <taxon>Ahrensiaceae</taxon>
        <taxon>Ahrensia</taxon>
    </lineage>
</organism>
<dbReference type="NCBIfam" id="NF009306">
    <property type="entry name" value="PRK12663.1"/>
    <property type="match status" value="1"/>
</dbReference>
<dbReference type="Pfam" id="PF00361">
    <property type="entry name" value="Proton_antipo_M"/>
    <property type="match status" value="1"/>
</dbReference>
<evidence type="ECO:0000256" key="2">
    <source>
        <dbReference type="ARBA" id="ARBA00005346"/>
    </source>
</evidence>
<dbReference type="Proteomes" id="UP001477870">
    <property type="component" value="Unassembled WGS sequence"/>
</dbReference>
<gene>
    <name evidence="10" type="ORF">WNY59_12140</name>
</gene>
<feature type="transmembrane region" description="Helical" evidence="8">
    <location>
        <begin position="384"/>
        <end position="405"/>
    </location>
</feature>
<proteinExistence type="inferred from homology"/>
<feature type="transmembrane region" description="Helical" evidence="8">
    <location>
        <begin position="54"/>
        <end position="74"/>
    </location>
</feature>
<feature type="transmembrane region" description="Helical" evidence="8">
    <location>
        <begin position="25"/>
        <end position="42"/>
    </location>
</feature>
<evidence type="ECO:0000256" key="8">
    <source>
        <dbReference type="SAM" id="Phobius"/>
    </source>
</evidence>
<feature type="domain" description="NADH:quinone oxidoreductase/Mrp antiporter transmembrane" evidence="9">
    <location>
        <begin position="150"/>
        <end position="440"/>
    </location>
</feature>
<feature type="transmembrane region" description="Helical" evidence="8">
    <location>
        <begin position="154"/>
        <end position="172"/>
    </location>
</feature>
<feature type="transmembrane region" description="Helical" evidence="8">
    <location>
        <begin position="131"/>
        <end position="148"/>
    </location>
</feature>
<comment type="subcellular location">
    <subcellularLocation>
        <location evidence="1">Cell membrane</location>
        <topology evidence="1">Multi-pass membrane protein</topology>
    </subcellularLocation>
    <subcellularLocation>
        <location evidence="7">Membrane</location>
        <topology evidence="7">Multi-pass membrane protein</topology>
    </subcellularLocation>
</comment>
<comment type="caution">
    <text evidence="10">The sequence shown here is derived from an EMBL/GenBank/DDBJ whole genome shotgun (WGS) entry which is preliminary data.</text>
</comment>
<evidence type="ECO:0000256" key="4">
    <source>
        <dbReference type="ARBA" id="ARBA00022692"/>
    </source>
</evidence>
<feature type="transmembrane region" description="Helical" evidence="8">
    <location>
        <begin position="295"/>
        <end position="314"/>
    </location>
</feature>
<keyword evidence="3" id="KW-1003">Cell membrane</keyword>
<feature type="transmembrane region" description="Helical" evidence="8">
    <location>
        <begin position="425"/>
        <end position="453"/>
    </location>
</feature>
<feature type="transmembrane region" description="Helical" evidence="8">
    <location>
        <begin position="226"/>
        <end position="248"/>
    </location>
</feature>
<evidence type="ECO:0000256" key="7">
    <source>
        <dbReference type="RuleBase" id="RU000320"/>
    </source>
</evidence>
<dbReference type="PRINTS" id="PR01437">
    <property type="entry name" value="NUOXDRDTASE4"/>
</dbReference>
<accession>A0ABU9T889</accession>
<keyword evidence="11" id="KW-1185">Reference proteome</keyword>
<evidence type="ECO:0000256" key="3">
    <source>
        <dbReference type="ARBA" id="ARBA00022475"/>
    </source>
</evidence>
<dbReference type="PANTHER" id="PTHR42703">
    <property type="entry name" value="NADH DEHYDROGENASE"/>
    <property type="match status" value="1"/>
</dbReference>
<dbReference type="RefSeq" id="WP_342848661.1">
    <property type="nucleotide sequence ID" value="NZ_JBBMQO010000006.1"/>
</dbReference>
<feature type="transmembrane region" description="Helical" evidence="8">
    <location>
        <begin position="351"/>
        <end position="372"/>
    </location>
</feature>
<dbReference type="InterPro" id="IPR001750">
    <property type="entry name" value="ND/Mrp_TM"/>
</dbReference>
<dbReference type="InterPro" id="IPR003918">
    <property type="entry name" value="NADH_UbQ_OxRdtase"/>
</dbReference>
<keyword evidence="6 8" id="KW-0472">Membrane</keyword>
<comment type="similarity">
    <text evidence="2">Belongs to the CPA3 antiporters (TC 2.A.63) subunit D family.</text>
</comment>
<evidence type="ECO:0000256" key="6">
    <source>
        <dbReference type="ARBA" id="ARBA00023136"/>
    </source>
</evidence>
<evidence type="ECO:0000256" key="1">
    <source>
        <dbReference type="ARBA" id="ARBA00004651"/>
    </source>
</evidence>
<dbReference type="PANTHER" id="PTHR42703:SF1">
    <property type="entry name" value="NA(+)_H(+) ANTIPORTER SUBUNIT D1"/>
    <property type="match status" value="1"/>
</dbReference>
<reference evidence="10 11" key="1">
    <citation type="submission" date="2024-03" db="EMBL/GenBank/DDBJ databases">
        <title>Community enrichment and isolation of bacterial strains for fucoidan degradation.</title>
        <authorList>
            <person name="Sichert A."/>
        </authorList>
    </citation>
    <scope>NUCLEOTIDE SEQUENCE [LARGE SCALE GENOMIC DNA]</scope>
    <source>
        <strain evidence="10 11">AS62</strain>
    </source>
</reference>
<keyword evidence="4 7" id="KW-0812">Transmembrane</keyword>
<evidence type="ECO:0000313" key="11">
    <source>
        <dbReference type="Proteomes" id="UP001477870"/>
    </source>
</evidence>
<dbReference type="InterPro" id="IPR050586">
    <property type="entry name" value="CPA3_Na-H_Antiporter_D"/>
</dbReference>
<evidence type="ECO:0000313" key="10">
    <source>
        <dbReference type="EMBL" id="MEM5502335.1"/>
    </source>
</evidence>
<protein>
    <submittedName>
        <fullName evidence="10">Na+/H+ antiporter subunit D</fullName>
    </submittedName>
</protein>
<feature type="transmembrane region" description="Helical" evidence="8">
    <location>
        <begin position="321"/>
        <end position="339"/>
    </location>
</feature>
<sequence>MASANNTDVNLENAMLLTEPALADWLVAAPLILGFLFGALCLMQRKNVIVQTRIALFGLLLMLIADIGLFINVWQNGTVVMTMGRWLPPFGITFAADMLGATFALVAGIVGLAGGIYALSDVDSTSRRYGFYPFLLLMLAGVTTAFLTGDIFNLYVWFEVLLISSFGLLVLGSERRQLDGAIKYAFLNLIATTLFLIGVAYMYGVFGTLNMADIARKAPALQDTGPHFTIAIMFLFAFGMKAAAFPLNAWLPASYHTPRIAVSAVFAGLLTKVGVYALLRIFLTLFPADRDELGGVIAIIAALTMLIGALGAIAQTDIRRVLGYLVISGIGLMLAGLGLGSEIGISGSVFYAAHSMIVMTALYLLAGIIGRLMGTFDLNKAGGLYQASPWLGGLCLILAFSVSGLPPFSGLWPKILLVKGSIDVGAWWLAAAIIVSGFLTTIAVVRMFLFAFWRSRPEGLVEIGPISREGRIKLYAALGLTALTVIAGVYPEPFIQVSDRVAFELTHPQTYIDAVFGEKQGGNGL</sequence>